<accession>A0AAP2YYZ4</accession>
<dbReference type="InterPro" id="IPR057022">
    <property type="entry name" value="PF0610-like_Zn_ribbon_C"/>
</dbReference>
<dbReference type="InterPro" id="IPR049159">
    <property type="entry name" value="PF0610-like_wHTH_N"/>
</dbReference>
<evidence type="ECO:0000313" key="6">
    <source>
        <dbReference type="Proteomes" id="UP001320972"/>
    </source>
</evidence>
<dbReference type="AlphaFoldDB" id="A0AAP2YYZ4"/>
<dbReference type="EMBL" id="JAOPKB010000016">
    <property type="protein sequence ID" value="MCU4975157.1"/>
    <property type="molecule type" value="Genomic_DNA"/>
</dbReference>
<dbReference type="InterPro" id="IPR036390">
    <property type="entry name" value="WH_DNA-bd_sf"/>
</dbReference>
<dbReference type="PANTHER" id="PTHR40663:SF2">
    <property type="entry name" value="TRANSCRIPTIONAL REGULATOR"/>
    <property type="match status" value="1"/>
</dbReference>
<dbReference type="SUPFAM" id="SSF46785">
    <property type="entry name" value="Winged helix' DNA-binding domain"/>
    <property type="match status" value="1"/>
</dbReference>
<feature type="compositionally biased region" description="Basic and acidic residues" evidence="1">
    <location>
        <begin position="1"/>
        <end position="17"/>
    </location>
</feature>
<evidence type="ECO:0000313" key="4">
    <source>
        <dbReference type="EMBL" id="MCU4741900.1"/>
    </source>
</evidence>
<proteinExistence type="predicted"/>
<dbReference type="Pfam" id="PF21476">
    <property type="entry name" value="PF0610-like_N"/>
    <property type="match status" value="1"/>
</dbReference>
<feature type="region of interest" description="Disordered" evidence="1">
    <location>
        <begin position="1"/>
        <end position="25"/>
    </location>
</feature>
<dbReference type="EMBL" id="JAOPKA010000005">
    <property type="protein sequence ID" value="MCU4741900.1"/>
    <property type="molecule type" value="Genomic_DNA"/>
</dbReference>
<gene>
    <name evidence="5" type="ORF">OB955_20870</name>
    <name evidence="4" type="ORF">OB960_10880</name>
</gene>
<dbReference type="PANTHER" id="PTHR40663">
    <property type="match status" value="1"/>
</dbReference>
<dbReference type="Proteomes" id="UP001321018">
    <property type="component" value="Unassembled WGS sequence"/>
</dbReference>
<dbReference type="Pfam" id="PF23470">
    <property type="entry name" value="Zn_ribbon_PF0610"/>
    <property type="match status" value="1"/>
</dbReference>
<keyword evidence="6" id="KW-1185">Reference proteome</keyword>
<protein>
    <submittedName>
        <fullName evidence="4">Transcriptional regulator</fullName>
    </submittedName>
</protein>
<evidence type="ECO:0000313" key="7">
    <source>
        <dbReference type="Proteomes" id="UP001321018"/>
    </source>
</evidence>
<comment type="caution">
    <text evidence="4">The sequence shown here is derived from an EMBL/GenBank/DDBJ whole genome shotgun (WGS) entry which is preliminary data.</text>
</comment>
<dbReference type="Proteomes" id="UP001320972">
    <property type="component" value="Unassembled WGS sequence"/>
</dbReference>
<feature type="domain" description="PF0610-like winged HTH N-terminal" evidence="2">
    <location>
        <begin position="7"/>
        <end position="51"/>
    </location>
</feature>
<evidence type="ECO:0000313" key="5">
    <source>
        <dbReference type="EMBL" id="MCU4975157.1"/>
    </source>
</evidence>
<evidence type="ECO:0000259" key="2">
    <source>
        <dbReference type="Pfam" id="PF21476"/>
    </source>
</evidence>
<sequence length="98" mass="10820">MREADETTRRRIRDALRTEPATPSSLAAQFDLTPGTALTHVEHVARSVDGDETDETVLVAPPTCEECGFDDFDDLLNRPSRCPECKSESVSEPTITIE</sequence>
<organism evidence="4 7">
    <name type="scientific">Natronoglomus mannanivorans</name>
    <dbReference type="NCBI Taxonomy" id="2979990"/>
    <lineage>
        <taxon>Archaea</taxon>
        <taxon>Methanobacteriati</taxon>
        <taxon>Methanobacteriota</taxon>
        <taxon>Stenosarchaea group</taxon>
        <taxon>Halobacteria</taxon>
        <taxon>Halobacteriales</taxon>
        <taxon>Natrialbaceae</taxon>
        <taxon>Natronoglomus</taxon>
    </lineage>
</organism>
<dbReference type="RefSeq" id="WP_338003728.1">
    <property type="nucleotide sequence ID" value="NZ_JAOPKA010000005.1"/>
</dbReference>
<feature type="domain" description="PF0610-like rubredoxin-like zinc beta-ribbon C-terminal" evidence="3">
    <location>
        <begin position="61"/>
        <end position="98"/>
    </location>
</feature>
<evidence type="ECO:0000259" key="3">
    <source>
        <dbReference type="Pfam" id="PF23470"/>
    </source>
</evidence>
<evidence type="ECO:0000256" key="1">
    <source>
        <dbReference type="SAM" id="MobiDB-lite"/>
    </source>
</evidence>
<reference evidence="4 6" key="1">
    <citation type="submission" date="2022-09" db="EMBL/GenBank/DDBJ databases">
        <title>Enrichment on poylsaccharides allowed isolation of novel metabolic and taxonomic groups of Haloarchaea.</title>
        <authorList>
            <person name="Sorokin D.Y."/>
            <person name="Elcheninov A.G."/>
            <person name="Khizhniak T.V."/>
            <person name="Kolganova T.V."/>
            <person name="Kublanov I.V."/>
        </authorList>
    </citation>
    <scope>NUCLEOTIDE SEQUENCE</scope>
    <source>
        <strain evidence="5 6">AArc-m2/3/4</strain>
        <strain evidence="4">AArc-xg1-1</strain>
    </source>
</reference>
<name>A0AAP2YYZ4_9EURY</name>
<dbReference type="InterPro" id="IPR038767">
    <property type="entry name" value="PF0610-like"/>
</dbReference>